<dbReference type="Proteomes" id="UP000198802">
    <property type="component" value="Unassembled WGS sequence"/>
</dbReference>
<evidence type="ECO:0008006" key="4">
    <source>
        <dbReference type="Google" id="ProtNLM"/>
    </source>
</evidence>
<feature type="region of interest" description="Disordered" evidence="1">
    <location>
        <begin position="1"/>
        <end position="76"/>
    </location>
</feature>
<gene>
    <name evidence="2" type="ORF">Ga0074812_1464</name>
</gene>
<evidence type="ECO:0000313" key="3">
    <source>
        <dbReference type="Proteomes" id="UP000198802"/>
    </source>
</evidence>
<protein>
    <recommendedName>
        <fullName evidence="4">Transcriptional regulator</fullName>
    </recommendedName>
</protein>
<organism evidence="2 3">
    <name type="scientific">Parafrankia irregularis</name>
    <dbReference type="NCBI Taxonomy" id="795642"/>
    <lineage>
        <taxon>Bacteria</taxon>
        <taxon>Bacillati</taxon>
        <taxon>Actinomycetota</taxon>
        <taxon>Actinomycetes</taxon>
        <taxon>Frankiales</taxon>
        <taxon>Frankiaceae</taxon>
        <taxon>Parafrankia</taxon>
    </lineage>
</organism>
<accession>A0A0S4QYS7</accession>
<evidence type="ECO:0000256" key="1">
    <source>
        <dbReference type="SAM" id="MobiDB-lite"/>
    </source>
</evidence>
<proteinExistence type="predicted"/>
<evidence type="ECO:0000313" key="2">
    <source>
        <dbReference type="EMBL" id="CUU60725.1"/>
    </source>
</evidence>
<sequence length="552" mass="58559">MVTDELTAKASPEQRRPGNPGRSGRTSTGPEKQAGAPRQSATRPAAGAPRQPAVRSTTATTKAATTTGTSAAGTAAAGASAAGTTATGATATDRDPAAPGLFARLLAEAGISDTRFARQVNNRARTQRRVELGLARTTVGHWRRGMKPRDPMVAELAAAELSAVVGYPVPPADLGWRGEGYERDDLGLAVADLPDDTLRTLAGLSGRDMRRRDVLHDGAAFAATAFADPVLSSLTGVISRITGGTPASPSGGAMIRDMTATFRRLDARFGSSEIRPQVVAFLHDRTRAAVDGPADTDTFSALAELAQLSGWLAQDCNRHALAQRYYIQALSLAEHAEDVMMAGRVLSAMSDQAAALGHHRHSLALARAAIDRAARQSAPPVQAMLQDRLAWALARNGDESGCMRALAEMERVISREPGEAPSWAGHYNSGDVAECQGHCFMLLGKSAVAEQRLLEARYLQGEARARSRAYAEADLALSYLRRPRPDLEAAIEAGYQAVELAGSVSSTRITNKLTELDEAIAGFSKVVAAREWRNRVSDVVDRGREQPRVTTG</sequence>
<name>A0A0S4QYS7_9ACTN</name>
<dbReference type="RefSeq" id="WP_091286071.1">
    <property type="nucleotide sequence ID" value="NZ_FAOZ01000046.1"/>
</dbReference>
<feature type="compositionally biased region" description="Low complexity" evidence="1">
    <location>
        <begin position="56"/>
        <end position="76"/>
    </location>
</feature>
<reference evidence="3" key="1">
    <citation type="submission" date="2015-11" db="EMBL/GenBank/DDBJ databases">
        <authorList>
            <person name="Varghese N."/>
        </authorList>
    </citation>
    <scope>NUCLEOTIDE SEQUENCE [LARGE SCALE GENOMIC DNA]</scope>
    <source>
        <strain evidence="3">DSM 45899</strain>
    </source>
</reference>
<dbReference type="EMBL" id="FAOZ01000046">
    <property type="protein sequence ID" value="CUU60725.1"/>
    <property type="molecule type" value="Genomic_DNA"/>
</dbReference>
<dbReference type="AlphaFoldDB" id="A0A0S4QYS7"/>
<keyword evidence="3" id="KW-1185">Reference proteome</keyword>